<feature type="compositionally biased region" description="Basic and acidic residues" evidence="4">
    <location>
        <begin position="216"/>
        <end position="228"/>
    </location>
</feature>
<feature type="compositionally biased region" description="Polar residues" evidence="4">
    <location>
        <begin position="187"/>
        <end position="209"/>
    </location>
</feature>
<dbReference type="InterPro" id="IPR001680">
    <property type="entry name" value="WD40_rpt"/>
</dbReference>
<evidence type="ECO:0000256" key="3">
    <source>
        <dbReference type="PROSITE-ProRule" id="PRU00221"/>
    </source>
</evidence>
<keyword evidence="1 3" id="KW-0853">WD repeat</keyword>
<reference evidence="5 6" key="1">
    <citation type="submission" date="2014-06" db="EMBL/GenBank/DDBJ databases">
        <authorList>
            <person name="Swart Estienne"/>
        </authorList>
    </citation>
    <scope>NUCLEOTIDE SEQUENCE [LARGE SCALE GENOMIC DNA]</scope>
    <source>
        <strain evidence="5 6">130c</strain>
    </source>
</reference>
<dbReference type="GO" id="GO:0042393">
    <property type="term" value="F:histone binding"/>
    <property type="evidence" value="ECO:0007669"/>
    <property type="project" value="TreeGrafter"/>
</dbReference>
<dbReference type="InterPro" id="IPR015943">
    <property type="entry name" value="WD40/YVTN_repeat-like_dom_sf"/>
</dbReference>
<feature type="region of interest" description="Disordered" evidence="4">
    <location>
        <begin position="187"/>
        <end position="245"/>
    </location>
</feature>
<feature type="compositionally biased region" description="Acidic residues" evidence="4">
    <location>
        <begin position="361"/>
        <end position="373"/>
    </location>
</feature>
<dbReference type="EMBL" id="CCKQ01000939">
    <property type="protein sequence ID" value="CDW72031.1"/>
    <property type="molecule type" value="Genomic_DNA"/>
</dbReference>
<name>A0A077ZU93_STYLE</name>
<dbReference type="GO" id="GO:0048188">
    <property type="term" value="C:Set1C/COMPASS complex"/>
    <property type="evidence" value="ECO:0007669"/>
    <property type="project" value="TreeGrafter"/>
</dbReference>
<feature type="compositionally biased region" description="Basic and acidic residues" evidence="4">
    <location>
        <begin position="348"/>
        <end position="358"/>
    </location>
</feature>
<sequence length="745" mass="84689">MRLACINKSNLINGFEVDASNCIVDQVEELIDQGKLVSLIANLITFLQQLHDVFYFEYEIQNHNLLVIIDQDSGYDICLINQVLPLQYRVEFINHIKQIYQEEEYEMNERLAVKKVIFLLIALSNAADLKDLDELDKLYSQWKAFKIKIPEKSPQYDLFKLALTTYGKIKKGEYVSLANIKQQLANIGQPNNQQPSNTDLNKQANVNDPNKNKRGSMMEKKMKSRLTETDQSFNDDSNDYDSDDKDDFGIVPAINMDNDTVHIKIEDEPKFHQKSQLFMIDTDNEQLNPTGGYQSDVMKSLHMLGGSSGVTVKTNKFLDPNNEGGQSTVINVDQIRLNIQSSRGQHRKTIDELEKNPSAEDVQEEEEEEEEEEAPPKVFKGNMVKQILVRKQASSLSEEQKQIERVGIQSQDFNEKRDNIKYKNFGCTFVVKNAHSDRINCLCYLINGAYISGSSDKTIKVWYPLEQKPIGILDEDDEVTLMLRLGKTPQNDVTLVYVAKFTLKFLSIKQQKAIQYYRNSTEITAICKINSTNSIICLGTAKGVIMDFDLKNRCMIRQAKLHQGSKVTSIVSQGKYLISLSINGLAVIYDYPNQQQLREILLSQNGIAQSTSALLMKQERFLAITDEQGVNVIDKDSRIDVNTLMNTKGASKLLRLQINNDNQQQPVVGLFQNGTMRLWLEGQGFAEEESRHLDQLKQMSGHLNQVTDLIQLPNGSLVSSSYDKNINLWEEKKGMNACGGCCNIY</sequence>
<dbReference type="InterPro" id="IPR036322">
    <property type="entry name" value="WD40_repeat_dom_sf"/>
</dbReference>
<feature type="region of interest" description="Disordered" evidence="4">
    <location>
        <begin position="341"/>
        <end position="377"/>
    </location>
</feature>
<evidence type="ECO:0000313" key="5">
    <source>
        <dbReference type="EMBL" id="CDW72031.1"/>
    </source>
</evidence>
<dbReference type="PANTHER" id="PTHR22847:SF637">
    <property type="entry name" value="WD REPEAT DOMAIN 5B"/>
    <property type="match status" value="1"/>
</dbReference>
<keyword evidence="2" id="KW-0677">Repeat</keyword>
<keyword evidence="6" id="KW-1185">Reference proteome</keyword>
<protein>
    <submittedName>
        <fullName evidence="5">Wd-40 repeat-containing protein</fullName>
    </submittedName>
</protein>
<feature type="compositionally biased region" description="Acidic residues" evidence="4">
    <location>
        <begin position="236"/>
        <end position="245"/>
    </location>
</feature>
<dbReference type="InParanoid" id="A0A077ZU93"/>
<gene>
    <name evidence="5" type="primary">Contig10762.g11514</name>
    <name evidence="5" type="ORF">STYLEM_984</name>
</gene>
<dbReference type="PANTHER" id="PTHR22847">
    <property type="entry name" value="WD40 REPEAT PROTEIN"/>
    <property type="match status" value="1"/>
</dbReference>
<evidence type="ECO:0000256" key="2">
    <source>
        <dbReference type="ARBA" id="ARBA00022737"/>
    </source>
</evidence>
<feature type="repeat" description="WD" evidence="3">
    <location>
        <begin position="699"/>
        <end position="730"/>
    </location>
</feature>
<feature type="repeat" description="WD" evidence="3">
    <location>
        <begin position="432"/>
        <end position="462"/>
    </location>
</feature>
<accession>A0A077ZU93</accession>
<evidence type="ECO:0000256" key="1">
    <source>
        <dbReference type="ARBA" id="ARBA00022574"/>
    </source>
</evidence>
<dbReference type="SUPFAM" id="SSF50978">
    <property type="entry name" value="WD40 repeat-like"/>
    <property type="match status" value="1"/>
</dbReference>
<dbReference type="Gene3D" id="2.130.10.10">
    <property type="entry name" value="YVTN repeat-like/Quinoprotein amine dehydrogenase"/>
    <property type="match status" value="2"/>
</dbReference>
<dbReference type="AlphaFoldDB" id="A0A077ZU93"/>
<dbReference type="Pfam" id="PF00400">
    <property type="entry name" value="WD40"/>
    <property type="match status" value="2"/>
</dbReference>
<organism evidence="5 6">
    <name type="scientific">Stylonychia lemnae</name>
    <name type="common">Ciliate</name>
    <dbReference type="NCBI Taxonomy" id="5949"/>
    <lineage>
        <taxon>Eukaryota</taxon>
        <taxon>Sar</taxon>
        <taxon>Alveolata</taxon>
        <taxon>Ciliophora</taxon>
        <taxon>Intramacronucleata</taxon>
        <taxon>Spirotrichea</taxon>
        <taxon>Stichotrichia</taxon>
        <taxon>Sporadotrichida</taxon>
        <taxon>Oxytrichidae</taxon>
        <taxon>Stylonychinae</taxon>
        <taxon>Stylonychia</taxon>
    </lineage>
</organism>
<dbReference type="PROSITE" id="PS50082">
    <property type="entry name" value="WD_REPEATS_2"/>
    <property type="match status" value="2"/>
</dbReference>
<dbReference type="SMART" id="SM00320">
    <property type="entry name" value="WD40"/>
    <property type="match status" value="3"/>
</dbReference>
<proteinExistence type="predicted"/>
<dbReference type="Proteomes" id="UP000039865">
    <property type="component" value="Unassembled WGS sequence"/>
</dbReference>
<evidence type="ECO:0000313" key="6">
    <source>
        <dbReference type="Proteomes" id="UP000039865"/>
    </source>
</evidence>
<evidence type="ECO:0000256" key="4">
    <source>
        <dbReference type="SAM" id="MobiDB-lite"/>
    </source>
</evidence>